<dbReference type="GeneID" id="43601965"/>
<organism evidence="2 3">
    <name type="scientific">Venustampulla echinocandica</name>
    <dbReference type="NCBI Taxonomy" id="2656787"/>
    <lineage>
        <taxon>Eukaryota</taxon>
        <taxon>Fungi</taxon>
        <taxon>Dikarya</taxon>
        <taxon>Ascomycota</taxon>
        <taxon>Pezizomycotina</taxon>
        <taxon>Leotiomycetes</taxon>
        <taxon>Helotiales</taxon>
        <taxon>Pleuroascaceae</taxon>
        <taxon>Venustampulla</taxon>
    </lineage>
</organism>
<dbReference type="EMBL" id="NPIC01000010">
    <property type="protein sequence ID" value="RDL32660.1"/>
    <property type="molecule type" value="Genomic_DNA"/>
</dbReference>
<reference evidence="2 3" key="1">
    <citation type="journal article" date="2018" name="IMA Fungus">
        <title>IMA Genome-F 9: Draft genome sequence of Annulohypoxylon stygium, Aspergillus mulundensis, Berkeleyomyces basicola (syn. Thielaviopsis basicola), Ceratocystis smalleyi, two Cercospora beticola strains, Coleophoma cylindrospora, Fusarium fracticaudum, Phialophora cf. hyalina, and Morchella septimelata.</title>
        <authorList>
            <person name="Wingfield B.D."/>
            <person name="Bills G.F."/>
            <person name="Dong Y."/>
            <person name="Huang W."/>
            <person name="Nel W.J."/>
            <person name="Swalarsk-Parry B.S."/>
            <person name="Vaghefi N."/>
            <person name="Wilken P.M."/>
            <person name="An Z."/>
            <person name="de Beer Z.W."/>
            <person name="De Vos L."/>
            <person name="Chen L."/>
            <person name="Duong T.A."/>
            <person name="Gao Y."/>
            <person name="Hammerbacher A."/>
            <person name="Kikkert J.R."/>
            <person name="Li Y."/>
            <person name="Li H."/>
            <person name="Li K."/>
            <person name="Li Q."/>
            <person name="Liu X."/>
            <person name="Ma X."/>
            <person name="Naidoo K."/>
            <person name="Pethybridge S.J."/>
            <person name="Sun J."/>
            <person name="Steenkamp E.T."/>
            <person name="van der Nest M.A."/>
            <person name="van Wyk S."/>
            <person name="Wingfield M.J."/>
            <person name="Xiong C."/>
            <person name="Yue Q."/>
            <person name="Zhang X."/>
        </authorList>
    </citation>
    <scope>NUCLEOTIDE SEQUENCE [LARGE SCALE GENOMIC DNA]</scope>
    <source>
        <strain evidence="2 3">BP 5553</strain>
    </source>
</reference>
<comment type="caution">
    <text evidence="2">The sequence shown here is derived from an EMBL/GenBank/DDBJ whole genome shotgun (WGS) entry which is preliminary data.</text>
</comment>
<dbReference type="PANTHER" id="PTHR42923:SF42">
    <property type="entry name" value="AMINE OXIDASE DOMAIN-CONTAINING PROTEIN"/>
    <property type="match status" value="1"/>
</dbReference>
<proteinExistence type="predicted"/>
<dbReference type="Proteomes" id="UP000254866">
    <property type="component" value="Unassembled WGS sequence"/>
</dbReference>
<evidence type="ECO:0000256" key="1">
    <source>
        <dbReference type="SAM" id="Phobius"/>
    </source>
</evidence>
<dbReference type="STRING" id="2656787.A0A370TDW3"/>
<dbReference type="PANTHER" id="PTHR42923">
    <property type="entry name" value="PROTOPORPHYRINOGEN OXIDASE"/>
    <property type="match status" value="1"/>
</dbReference>
<dbReference type="GO" id="GO:0016491">
    <property type="term" value="F:oxidoreductase activity"/>
    <property type="evidence" value="ECO:0007669"/>
    <property type="project" value="TreeGrafter"/>
</dbReference>
<dbReference type="Pfam" id="PF13450">
    <property type="entry name" value="NAD_binding_8"/>
    <property type="match status" value="1"/>
</dbReference>
<dbReference type="InterPro" id="IPR036188">
    <property type="entry name" value="FAD/NAD-bd_sf"/>
</dbReference>
<evidence type="ECO:0000313" key="2">
    <source>
        <dbReference type="EMBL" id="RDL32660.1"/>
    </source>
</evidence>
<dbReference type="SUPFAM" id="SSF51905">
    <property type="entry name" value="FAD/NAD(P)-binding domain"/>
    <property type="match status" value="1"/>
</dbReference>
<dbReference type="AlphaFoldDB" id="A0A370TDW3"/>
<keyword evidence="1" id="KW-1133">Transmembrane helix</keyword>
<accession>A0A370TDW3</accession>
<dbReference type="Gene3D" id="3.50.50.60">
    <property type="entry name" value="FAD/NAD(P)-binding domain"/>
    <property type="match status" value="1"/>
</dbReference>
<keyword evidence="1" id="KW-0472">Membrane</keyword>
<gene>
    <name evidence="2" type="ORF">BP5553_09116</name>
</gene>
<name>A0A370TDW3_9HELO</name>
<sequence length="525" mass="58550">MAREKVAIVGSGMAGLATAWALHNDPSHKFDVTVFEKGNACALDGYSYAPPGLTHSRIDIPMRVFSGDYYANLFKLVAEFNVPAKPRRFLFVFTRERQARPYFIHASNGYRKIPPLPMPNPGILELVQHYVLMLTMALCYALFAIAIYVFPPRVGGAGQASKTETIKQYCNRLWLPNFFLDDYLVPLFSSVATCSHEDFRNFPAVYITDYKKCTAGQNHNSVTTMQDVQSKLVSNGLRVKLRHPVTKIENTPQGLVQVTHVDLDNDSTEYVEGFSKVITATSSHALAKLYEPARLMASQLPICEAEVVVHTDYTIMSHVVSSPGVLSSKPLSEFTATEFLSSTEWLNPQSSNADILALQTRRSPSGEEWTEATHVHSSGLLVTVRPVIYPSKAQETRTVYGSMNKTPRLPPAYVIDETKVAHKAVFYRMLSNPHRRELIQRAFSEKIPSASPNKGFGDEERLLNGANGPIQERQEWRNGDGHVYAVGSWPCDSLTLLENCVRTGLKVAETLGAEVPFKVVERTEF</sequence>
<evidence type="ECO:0000313" key="3">
    <source>
        <dbReference type="Proteomes" id="UP000254866"/>
    </source>
</evidence>
<feature type="transmembrane region" description="Helical" evidence="1">
    <location>
        <begin position="127"/>
        <end position="150"/>
    </location>
</feature>
<dbReference type="RefSeq" id="XP_031866382.1">
    <property type="nucleotide sequence ID" value="XM_032017739.1"/>
</dbReference>
<protein>
    <recommendedName>
        <fullName evidence="4">Amine oxidase domain-containing protein</fullName>
    </recommendedName>
</protein>
<evidence type="ECO:0008006" key="4">
    <source>
        <dbReference type="Google" id="ProtNLM"/>
    </source>
</evidence>
<dbReference type="OrthoDB" id="5977668at2759"/>
<keyword evidence="1" id="KW-0812">Transmembrane</keyword>
<dbReference type="InterPro" id="IPR050464">
    <property type="entry name" value="Zeta_carotene_desat/Oxidored"/>
</dbReference>
<keyword evidence="3" id="KW-1185">Reference proteome</keyword>